<dbReference type="EMBL" id="MBLM01000185">
    <property type="protein sequence ID" value="OHV27822.1"/>
    <property type="molecule type" value="Genomic_DNA"/>
</dbReference>
<evidence type="ECO:0000256" key="2">
    <source>
        <dbReference type="ARBA" id="ARBA00022679"/>
    </source>
</evidence>
<dbReference type="PANTHER" id="PTHR45947:SF3">
    <property type="entry name" value="SULFOQUINOVOSYL TRANSFERASE SQD2"/>
    <property type="match status" value="1"/>
</dbReference>
<dbReference type="OrthoDB" id="9802525at2"/>
<feature type="region of interest" description="Disordered" evidence="3">
    <location>
        <begin position="418"/>
        <end position="487"/>
    </location>
</feature>
<evidence type="ECO:0000259" key="5">
    <source>
        <dbReference type="Pfam" id="PF13579"/>
    </source>
</evidence>
<dbReference type="AlphaFoldDB" id="A0A1S1Q3X3"/>
<dbReference type="InterPro" id="IPR050194">
    <property type="entry name" value="Glycosyltransferase_grp1"/>
</dbReference>
<proteinExistence type="predicted"/>
<name>A0A1S1Q3X3_9ACTN</name>
<evidence type="ECO:0000259" key="4">
    <source>
        <dbReference type="Pfam" id="PF00534"/>
    </source>
</evidence>
<accession>A0A1S1Q3X3</accession>
<dbReference type="PANTHER" id="PTHR45947">
    <property type="entry name" value="SULFOQUINOVOSYL TRANSFERASE SQD2"/>
    <property type="match status" value="1"/>
</dbReference>
<dbReference type="InterPro" id="IPR028098">
    <property type="entry name" value="Glyco_trans_4-like_N"/>
</dbReference>
<protein>
    <submittedName>
        <fullName evidence="6">Glycosyl transferase family 1</fullName>
    </submittedName>
</protein>
<dbReference type="SUPFAM" id="SSF53756">
    <property type="entry name" value="UDP-Glycosyltransferase/glycogen phosphorylase"/>
    <property type="match status" value="1"/>
</dbReference>
<feature type="compositionally biased region" description="Pro residues" evidence="3">
    <location>
        <begin position="430"/>
        <end position="439"/>
    </location>
</feature>
<evidence type="ECO:0000256" key="3">
    <source>
        <dbReference type="SAM" id="MobiDB-lite"/>
    </source>
</evidence>
<sequence length="487" mass="52193">MGLLRTFRTLSVLFFCEQYPPIVWDGAGTYTATLAAALVGLGHNVHVLCAQGRRITDTVERGVHVHRRPLLQAPVTRALGGYGARLRGPLYPRDSLALRASLSLSYSVWMRHLRLRPDIIETQDGETRGLIEAVHGTYPLAIHLHCPTMLAVRLAGRPLGVRGQLADRLDRTSARRAAVVTAPSQLLVDELRRSGWLGRQAVEVIPNLFDAEPWRGVPDVRTTGPTIAVVGRVEPSKGVDVLLDACARLRAAGVVHRLVVVGRSAGEINGVPSGAWLACRARELGLDVEFTGHLAAGEIREVFRRARVVAVPSHFESFSIVAAEALAAGRPVVVTSRTGIAPFVRSWNAGSVVAAGDPGALADALAPFLLNAGWAAEVADQGRRGVADLDPEAIARRKEAAYRRGIAEFHARRRLLAPTAPTARAAPRGPVSPVPPLPGATPARQRSAMSLPTPRLPATDGRSRGDATNRPGRRSRTDSPGPPARIR</sequence>
<dbReference type="RefSeq" id="WP_071092229.1">
    <property type="nucleotide sequence ID" value="NZ_MBLM01000185.1"/>
</dbReference>
<dbReference type="InterPro" id="IPR001296">
    <property type="entry name" value="Glyco_trans_1"/>
</dbReference>
<keyword evidence="7" id="KW-1185">Reference proteome</keyword>
<feature type="domain" description="Glycosyl transferase family 1" evidence="4">
    <location>
        <begin position="213"/>
        <end position="379"/>
    </location>
</feature>
<evidence type="ECO:0000256" key="1">
    <source>
        <dbReference type="ARBA" id="ARBA00022676"/>
    </source>
</evidence>
<dbReference type="Pfam" id="PF13579">
    <property type="entry name" value="Glyco_trans_4_4"/>
    <property type="match status" value="1"/>
</dbReference>
<reference evidence="7" key="1">
    <citation type="submission" date="2016-07" db="EMBL/GenBank/DDBJ databases">
        <title>Sequence Frankia sp. strain CcI1.17.</title>
        <authorList>
            <person name="Ghodhbane-Gtari F."/>
            <person name="Swanson E."/>
            <person name="Gueddou A."/>
            <person name="Morris K."/>
            <person name="Hezbri K."/>
            <person name="Ktari A."/>
            <person name="Nouioui I."/>
            <person name="Abebe-Akele F."/>
            <person name="Simpson S."/>
            <person name="Thomas K."/>
            <person name="Gtari M."/>
            <person name="Tisa L.S."/>
            <person name="Hurst S."/>
        </authorList>
    </citation>
    <scope>NUCLEOTIDE SEQUENCE [LARGE SCALE GENOMIC DNA]</scope>
    <source>
        <strain evidence="7">Cc1.17</strain>
    </source>
</reference>
<comment type="caution">
    <text evidence="6">The sequence shown here is derived from an EMBL/GenBank/DDBJ whole genome shotgun (WGS) entry which is preliminary data.</text>
</comment>
<dbReference type="GO" id="GO:1901137">
    <property type="term" value="P:carbohydrate derivative biosynthetic process"/>
    <property type="evidence" value="ECO:0007669"/>
    <property type="project" value="UniProtKB-ARBA"/>
</dbReference>
<dbReference type="GO" id="GO:0016757">
    <property type="term" value="F:glycosyltransferase activity"/>
    <property type="evidence" value="ECO:0007669"/>
    <property type="project" value="UniProtKB-KW"/>
</dbReference>
<evidence type="ECO:0000313" key="6">
    <source>
        <dbReference type="EMBL" id="OHV27822.1"/>
    </source>
</evidence>
<feature type="domain" description="Glycosyltransferase subfamily 4-like N-terminal" evidence="5">
    <location>
        <begin position="26"/>
        <end position="207"/>
    </location>
</feature>
<evidence type="ECO:0000313" key="7">
    <source>
        <dbReference type="Proteomes" id="UP000179627"/>
    </source>
</evidence>
<dbReference type="Pfam" id="PF00534">
    <property type="entry name" value="Glycos_transf_1"/>
    <property type="match status" value="1"/>
</dbReference>
<keyword evidence="1" id="KW-0328">Glycosyltransferase</keyword>
<organism evidence="6 7">
    <name type="scientific">Parafrankia colletiae</name>
    <dbReference type="NCBI Taxonomy" id="573497"/>
    <lineage>
        <taxon>Bacteria</taxon>
        <taxon>Bacillati</taxon>
        <taxon>Actinomycetota</taxon>
        <taxon>Actinomycetes</taxon>
        <taxon>Frankiales</taxon>
        <taxon>Frankiaceae</taxon>
        <taxon>Parafrankia</taxon>
    </lineage>
</organism>
<feature type="compositionally biased region" description="Low complexity" evidence="3">
    <location>
        <begin position="418"/>
        <end position="429"/>
    </location>
</feature>
<keyword evidence="2 6" id="KW-0808">Transferase</keyword>
<dbReference type="Proteomes" id="UP000179627">
    <property type="component" value="Unassembled WGS sequence"/>
</dbReference>
<dbReference type="CDD" id="cd03801">
    <property type="entry name" value="GT4_PimA-like"/>
    <property type="match status" value="1"/>
</dbReference>
<dbReference type="Gene3D" id="3.40.50.2000">
    <property type="entry name" value="Glycogen Phosphorylase B"/>
    <property type="match status" value="2"/>
</dbReference>
<gene>
    <name evidence="6" type="ORF">CC117_08670</name>
</gene>